<gene>
    <name evidence="2" type="primary">cya5</name>
    <name evidence="2" type="ORF">USDA257_c23770</name>
</gene>
<evidence type="ECO:0000313" key="2">
    <source>
        <dbReference type="EMBL" id="AFL50954.1"/>
    </source>
</evidence>
<dbReference type="CDD" id="cd07302">
    <property type="entry name" value="CHD"/>
    <property type="match status" value="1"/>
</dbReference>
<dbReference type="eggNOG" id="COG2114">
    <property type="taxonomic scope" value="Bacteria"/>
</dbReference>
<evidence type="ECO:0000259" key="1">
    <source>
        <dbReference type="PROSITE" id="PS50125"/>
    </source>
</evidence>
<protein>
    <submittedName>
        <fullName evidence="2">Putative adenylate cyclase</fullName>
        <ecNumber evidence="2">4.6.1.1</ecNumber>
    </submittedName>
</protein>
<dbReference type="PROSITE" id="PS50125">
    <property type="entry name" value="GUANYLATE_CYCLASE_2"/>
    <property type="match status" value="1"/>
</dbReference>
<dbReference type="InterPro" id="IPR001054">
    <property type="entry name" value="A/G_cyclase"/>
</dbReference>
<dbReference type="GO" id="GO:0035556">
    <property type="term" value="P:intracellular signal transduction"/>
    <property type="evidence" value="ECO:0007669"/>
    <property type="project" value="InterPro"/>
</dbReference>
<dbReference type="InterPro" id="IPR050697">
    <property type="entry name" value="Adenylyl/Guanylyl_Cyclase_3/4"/>
</dbReference>
<dbReference type="SUPFAM" id="SSF55073">
    <property type="entry name" value="Nucleotide cyclase"/>
    <property type="match status" value="1"/>
</dbReference>
<accession>I3X4Z8</accession>
<keyword evidence="2" id="KW-0456">Lyase</keyword>
<dbReference type="KEGG" id="sfd:USDA257_c23770"/>
<dbReference type="GO" id="GO:0006171">
    <property type="term" value="P:cAMP biosynthetic process"/>
    <property type="evidence" value="ECO:0007669"/>
    <property type="project" value="TreeGrafter"/>
</dbReference>
<dbReference type="GO" id="GO:0004016">
    <property type="term" value="F:adenylate cyclase activity"/>
    <property type="evidence" value="ECO:0007669"/>
    <property type="project" value="UniProtKB-EC"/>
</dbReference>
<dbReference type="PATRIC" id="fig|1185652.3.peg.2460"/>
<dbReference type="EC" id="4.6.1.1" evidence="2"/>
<dbReference type="Pfam" id="PF00211">
    <property type="entry name" value="Guanylate_cyc"/>
    <property type="match status" value="1"/>
</dbReference>
<reference evidence="2 3" key="1">
    <citation type="journal article" date="2012" name="J. Bacteriol.">
        <title>Complete genome sequence of the broad-host-range strain Sinorhizobium fredii USDA257.</title>
        <authorList>
            <person name="Schuldes J."/>
            <person name="Rodriguez Orbegoso M."/>
            <person name="Schmeisser C."/>
            <person name="Krishnan H.B."/>
            <person name="Daniel R."/>
            <person name="Streit W.R."/>
        </authorList>
    </citation>
    <scope>NUCLEOTIDE SEQUENCE [LARGE SCALE GENOMIC DNA]</scope>
    <source>
        <strain evidence="2 3">USDA 257</strain>
    </source>
</reference>
<proteinExistence type="predicted"/>
<dbReference type="AlphaFoldDB" id="I3X4Z8"/>
<organism evidence="2 3">
    <name type="scientific">Sinorhizobium fredii (strain USDA 257)</name>
    <dbReference type="NCBI Taxonomy" id="1185652"/>
    <lineage>
        <taxon>Bacteria</taxon>
        <taxon>Pseudomonadati</taxon>
        <taxon>Pseudomonadota</taxon>
        <taxon>Alphaproteobacteria</taxon>
        <taxon>Hyphomicrobiales</taxon>
        <taxon>Rhizobiaceae</taxon>
        <taxon>Sinorhizobium/Ensifer group</taxon>
        <taxon>Sinorhizobium</taxon>
    </lineage>
</organism>
<evidence type="ECO:0000313" key="3">
    <source>
        <dbReference type="Proteomes" id="UP000006180"/>
    </source>
</evidence>
<dbReference type="Gene3D" id="3.40.50.10070">
    <property type="entry name" value="TolB, N-terminal domain"/>
    <property type="match status" value="1"/>
</dbReference>
<dbReference type="InterPro" id="IPR011990">
    <property type="entry name" value="TPR-like_helical_dom_sf"/>
</dbReference>
<dbReference type="PANTHER" id="PTHR43081:SF19">
    <property type="entry name" value="PH-SENSITIVE ADENYLATE CYCLASE RV1264"/>
    <property type="match status" value="1"/>
</dbReference>
<dbReference type="eggNOG" id="COG5616">
    <property type="taxonomic scope" value="Bacteria"/>
</dbReference>
<dbReference type="HOGENOM" id="CLU_019981_0_0_5"/>
<dbReference type="InterPro" id="IPR029787">
    <property type="entry name" value="Nucleotide_cyclase"/>
</dbReference>
<dbReference type="Gene3D" id="1.25.40.10">
    <property type="entry name" value="Tetratricopeptide repeat domain"/>
    <property type="match status" value="1"/>
</dbReference>
<feature type="domain" description="Guanylate cyclase" evidence="1">
    <location>
        <begin position="11"/>
        <end position="126"/>
    </location>
</feature>
<dbReference type="eggNOG" id="COG0457">
    <property type="taxonomic scope" value="Bacteria"/>
</dbReference>
<dbReference type="PANTHER" id="PTHR43081">
    <property type="entry name" value="ADENYLATE CYCLASE, TERMINAL-DIFFERENTIATION SPECIFIC-RELATED"/>
    <property type="match status" value="1"/>
</dbReference>
<dbReference type="SUPFAM" id="SSF48452">
    <property type="entry name" value="TPR-like"/>
    <property type="match status" value="1"/>
</dbReference>
<dbReference type="Proteomes" id="UP000006180">
    <property type="component" value="Chromosome"/>
</dbReference>
<sequence length="597" mass="66675">MLPHEERRLAAIFVADVVGYSRLVELDETATLAAIKDLRRALFEPLLAEHHGRLIKLTGDGLIAEFGSVVDAVACAAEVQKQLPGRQAEIPAERRIILRIGINLGDVVVDGDDLLGDGVNVAARLEHICPPGGVLISGTVYDYLQGKLDYHFEFAGEQCLKNIRRPVRTYRLAIGHPLPSFVAAAPVSAKPAVAVLPFENMSGDAEQVYFSDGITEDIITELSRFRELLVIARNSSFSFRGQSVDVREIGRTLGAAYVVEGSVRRAAARVRVTAQLVDAVTGAHLWAERYDRALEDVFDIQEEIAHQIVATVAQRIFEESEVAARRRPPEDTRAYDVFLQGLRLSDTFTPEAQARAQALFEQAIQIDPGFARAYTGLAYAYLNRAIDGGVGVPREKDENRVTALRMAEQALALDPNDPRVHSTLGYMCLTWRQFERAERHLNLARAMNPNDATIQITWAWVQGCIGKPERALPAAEIAFRLNPRHPSWYTYYLSRILFLLGRYGEVATLLEQRTLDAPAFHPRDMAWRAAAYGHLGRIEEAHRCAETFVRSVQSYWRGNPSAGPSEYVNWLVDVSYLRREEDVERLREGLRRAGLPA</sequence>
<dbReference type="Gene3D" id="3.30.70.1230">
    <property type="entry name" value="Nucleotide cyclase"/>
    <property type="match status" value="1"/>
</dbReference>
<dbReference type="SMART" id="SM00044">
    <property type="entry name" value="CYCc"/>
    <property type="match status" value="1"/>
</dbReference>
<dbReference type="EMBL" id="CP003563">
    <property type="protein sequence ID" value="AFL50954.1"/>
    <property type="molecule type" value="Genomic_DNA"/>
</dbReference>
<name>I3X4Z8_SINF2</name>
<dbReference type="STRING" id="1185652.USDA257_c23770"/>
<dbReference type="RefSeq" id="WP_014763123.1">
    <property type="nucleotide sequence ID" value="NC_018000.1"/>
</dbReference>